<feature type="compositionally biased region" description="Basic and acidic residues" evidence="1">
    <location>
        <begin position="82"/>
        <end position="111"/>
    </location>
</feature>
<feature type="region of interest" description="Disordered" evidence="1">
    <location>
        <begin position="64"/>
        <end position="111"/>
    </location>
</feature>
<dbReference type="RefSeq" id="WP_185303115.1">
    <property type="nucleotide sequence ID" value="NZ_CP045703.1"/>
</dbReference>
<feature type="compositionally biased region" description="Low complexity" evidence="1">
    <location>
        <begin position="11"/>
        <end position="46"/>
    </location>
</feature>
<feature type="region of interest" description="Disordered" evidence="1">
    <location>
        <begin position="1"/>
        <end position="47"/>
    </location>
</feature>
<protein>
    <submittedName>
        <fullName evidence="2">Uncharacterized protein</fullName>
    </submittedName>
</protein>
<keyword evidence="3" id="KW-1185">Reference proteome</keyword>
<gene>
    <name evidence="2" type="ORF">F0344_34790</name>
</gene>
<organism evidence="2 3">
    <name type="scientific">Streptomyces finlayi</name>
    <dbReference type="NCBI Taxonomy" id="67296"/>
    <lineage>
        <taxon>Bacteria</taxon>
        <taxon>Bacillati</taxon>
        <taxon>Actinomycetota</taxon>
        <taxon>Actinomycetes</taxon>
        <taxon>Kitasatosporales</taxon>
        <taxon>Streptomycetaceae</taxon>
        <taxon>Streptomyces</taxon>
    </lineage>
</organism>
<evidence type="ECO:0000313" key="2">
    <source>
        <dbReference type="EMBL" id="QNE79629.1"/>
    </source>
</evidence>
<accession>A0A7G7BWB4</accession>
<dbReference type="AlphaFoldDB" id="A0A7G7BWB4"/>
<dbReference type="EMBL" id="CP045703">
    <property type="protein sequence ID" value="QNE79629.1"/>
    <property type="molecule type" value="Genomic_DNA"/>
</dbReference>
<name>A0A7G7BWB4_9ACTN</name>
<geneLocation type="plasmid" evidence="2 3">
    <name>unnamed1</name>
</geneLocation>
<keyword evidence="2" id="KW-0614">Plasmid</keyword>
<proteinExistence type="predicted"/>
<sequence length="111" mass="11337">MSDSDRPSRESTGAAHPTTATTTTPSAGTVLGTAAASSAEYSAATTQGAATALVRLLMEQMVFGPGSVAPGDRVEAPATGARARDADDGDLPDRPAPERGSRVNHEKEMLR</sequence>
<dbReference type="KEGG" id="sfiy:F0344_34790"/>
<evidence type="ECO:0000313" key="3">
    <source>
        <dbReference type="Proteomes" id="UP000515307"/>
    </source>
</evidence>
<evidence type="ECO:0000256" key="1">
    <source>
        <dbReference type="SAM" id="MobiDB-lite"/>
    </source>
</evidence>
<reference evidence="3" key="1">
    <citation type="submission" date="2019-10" db="EMBL/GenBank/DDBJ databases">
        <title>Antimicrobial potential of Antarctic Bacteria.</title>
        <authorList>
            <person name="Benaud N."/>
            <person name="Edwards R.J."/>
            <person name="Ferrari B.C."/>
        </authorList>
    </citation>
    <scope>NUCLEOTIDE SEQUENCE [LARGE SCALE GENOMIC DNA]</scope>
    <source>
        <strain evidence="3">NBSH44</strain>
        <plasmid evidence="3">unnamed1</plasmid>
    </source>
</reference>
<dbReference type="Proteomes" id="UP000515307">
    <property type="component" value="Plasmid unnamed1"/>
</dbReference>